<evidence type="ECO:0000313" key="2">
    <source>
        <dbReference type="EMBL" id="KAK9128522.1"/>
    </source>
</evidence>
<evidence type="ECO:0000313" key="3">
    <source>
        <dbReference type="Proteomes" id="UP001420932"/>
    </source>
</evidence>
<feature type="region of interest" description="Disordered" evidence="1">
    <location>
        <begin position="126"/>
        <end position="164"/>
    </location>
</feature>
<keyword evidence="3" id="KW-1185">Reference proteome</keyword>
<dbReference type="AlphaFoldDB" id="A0AAP0J918"/>
<dbReference type="EMBL" id="JBBNAF010000007">
    <property type="protein sequence ID" value="KAK9128522.1"/>
    <property type="molecule type" value="Genomic_DNA"/>
</dbReference>
<proteinExistence type="predicted"/>
<reference evidence="2 3" key="1">
    <citation type="submission" date="2024-01" db="EMBL/GenBank/DDBJ databases">
        <title>Genome assemblies of Stephania.</title>
        <authorList>
            <person name="Yang L."/>
        </authorList>
    </citation>
    <scope>NUCLEOTIDE SEQUENCE [LARGE SCALE GENOMIC DNA]</scope>
    <source>
        <strain evidence="2">YNDBR</strain>
        <tissue evidence="2">Leaf</tissue>
    </source>
</reference>
<comment type="caution">
    <text evidence="2">The sequence shown here is derived from an EMBL/GenBank/DDBJ whole genome shotgun (WGS) entry which is preliminary data.</text>
</comment>
<organism evidence="2 3">
    <name type="scientific">Stephania yunnanensis</name>
    <dbReference type="NCBI Taxonomy" id="152371"/>
    <lineage>
        <taxon>Eukaryota</taxon>
        <taxon>Viridiplantae</taxon>
        <taxon>Streptophyta</taxon>
        <taxon>Embryophyta</taxon>
        <taxon>Tracheophyta</taxon>
        <taxon>Spermatophyta</taxon>
        <taxon>Magnoliopsida</taxon>
        <taxon>Ranunculales</taxon>
        <taxon>Menispermaceae</taxon>
        <taxon>Menispermoideae</taxon>
        <taxon>Cissampelideae</taxon>
        <taxon>Stephania</taxon>
    </lineage>
</organism>
<name>A0AAP0J918_9MAGN</name>
<gene>
    <name evidence="2" type="ORF">Syun_017319</name>
</gene>
<accession>A0AAP0J918</accession>
<protein>
    <submittedName>
        <fullName evidence="2">Uncharacterized protein</fullName>
    </submittedName>
</protein>
<evidence type="ECO:0000256" key="1">
    <source>
        <dbReference type="SAM" id="MobiDB-lite"/>
    </source>
</evidence>
<sequence>MVSIKDDITKNEKLREDVYALGGKGNKSDGTGRNDISSKVTSMGWDTKMDLVISEEGDLTASEDELDTKVYSSKNLCTIMEKPWQYSVIAKLIGRTIGVSRFMALSYENLDSEGPQTTQQRAISCETTFTSQRKGGSKGGPKHSKSNVNGKKENLKAINETQAK</sequence>
<dbReference type="Proteomes" id="UP001420932">
    <property type="component" value="Unassembled WGS sequence"/>
</dbReference>